<dbReference type="InterPro" id="IPR027396">
    <property type="entry name" value="DsrEFH-like"/>
</dbReference>
<evidence type="ECO:0000313" key="1">
    <source>
        <dbReference type="EMBL" id="TDQ16573.1"/>
    </source>
</evidence>
<evidence type="ECO:0000313" key="2">
    <source>
        <dbReference type="Proteomes" id="UP000294535"/>
    </source>
</evidence>
<dbReference type="EMBL" id="SNYF01000007">
    <property type="protein sequence ID" value="TDQ16573.1"/>
    <property type="molecule type" value="Genomic_DNA"/>
</dbReference>
<name>A0A4V3D224_9BACT</name>
<protein>
    <recommendedName>
        <fullName evidence="3">Intracellular sulfur oxidation DsrE/DsrF family protein</fullName>
    </recommendedName>
</protein>
<proteinExistence type="predicted"/>
<gene>
    <name evidence="1" type="ORF">DFQ04_2693</name>
</gene>
<dbReference type="Gene3D" id="3.40.1260.10">
    <property type="entry name" value="DsrEFH-like"/>
    <property type="match status" value="1"/>
</dbReference>
<dbReference type="AlphaFoldDB" id="A0A4V3D224"/>
<organism evidence="1 2">
    <name type="scientific">Algoriphagus boseongensis</name>
    <dbReference type="NCBI Taxonomy" id="1442587"/>
    <lineage>
        <taxon>Bacteria</taxon>
        <taxon>Pseudomonadati</taxon>
        <taxon>Bacteroidota</taxon>
        <taxon>Cytophagia</taxon>
        <taxon>Cytophagales</taxon>
        <taxon>Cyclobacteriaceae</taxon>
        <taxon>Algoriphagus</taxon>
    </lineage>
</organism>
<comment type="caution">
    <text evidence="1">The sequence shown here is derived from an EMBL/GenBank/DDBJ whole genome shotgun (WGS) entry which is preliminary data.</text>
</comment>
<reference evidence="1 2" key="1">
    <citation type="submission" date="2019-03" db="EMBL/GenBank/DDBJ databases">
        <title>Genomic Encyclopedia of Type Strains, Phase III (KMG-III): the genomes of soil and plant-associated and newly described type strains.</title>
        <authorList>
            <person name="Whitman W."/>
        </authorList>
    </citation>
    <scope>NUCLEOTIDE SEQUENCE [LARGE SCALE GENOMIC DNA]</scope>
    <source>
        <strain evidence="1 2">CECT 8446</strain>
    </source>
</reference>
<sequence length="186" mass="20880">MKEIIACLAFALKSNFFKTPSLSDKKLTFNQSVQIINASNMKTVLGFLFAFALVFHSSEISMAQTILKKETISDLNKTPNYAFGVKDEDGLMSALSLFDTFVENGVQFQNFEIVVKGPIVKTMVKGSDLEKQFEKYKGKIRVSICSVAMKRQGITKEELFSGLEVVETYTIRILQLQALGYNSILY</sequence>
<accession>A0A4V3D224</accession>
<dbReference type="Proteomes" id="UP000294535">
    <property type="component" value="Unassembled WGS sequence"/>
</dbReference>
<evidence type="ECO:0008006" key="3">
    <source>
        <dbReference type="Google" id="ProtNLM"/>
    </source>
</evidence>
<dbReference type="SUPFAM" id="SSF75169">
    <property type="entry name" value="DsrEFH-like"/>
    <property type="match status" value="1"/>
</dbReference>
<keyword evidence="2" id="KW-1185">Reference proteome</keyword>